<dbReference type="SUPFAM" id="SSF69255">
    <property type="entry name" value="gp5 N-terminal domain-like"/>
    <property type="match status" value="1"/>
</dbReference>
<evidence type="ECO:0000313" key="2">
    <source>
        <dbReference type="EMBL" id="QFY42158.1"/>
    </source>
</evidence>
<proteinExistence type="predicted"/>
<accession>A0A5Q0BJ33</accession>
<dbReference type="Gene3D" id="2.40.50.230">
    <property type="entry name" value="Gp5 N-terminal domain"/>
    <property type="match status" value="1"/>
</dbReference>
<evidence type="ECO:0008006" key="4">
    <source>
        <dbReference type="Google" id="ProtNLM"/>
    </source>
</evidence>
<dbReference type="AlphaFoldDB" id="A0A5Q0BJ33"/>
<dbReference type="RefSeq" id="WP_153248140.1">
    <property type="nucleotide sequence ID" value="NZ_CP044205.1"/>
</dbReference>
<dbReference type="SUPFAM" id="SSF69349">
    <property type="entry name" value="Phage fibre proteins"/>
    <property type="match status" value="1"/>
</dbReference>
<dbReference type="InParanoid" id="A0A5Q0BJ33"/>
<feature type="region of interest" description="Disordered" evidence="1">
    <location>
        <begin position="127"/>
        <end position="151"/>
    </location>
</feature>
<dbReference type="KEGG" id="mmob:F6R98_05525"/>
<feature type="compositionally biased region" description="Polar residues" evidence="1">
    <location>
        <begin position="141"/>
        <end position="151"/>
    </location>
</feature>
<evidence type="ECO:0000313" key="3">
    <source>
        <dbReference type="Proteomes" id="UP000325755"/>
    </source>
</evidence>
<dbReference type="EMBL" id="CP044205">
    <property type="protein sequence ID" value="QFY42158.1"/>
    <property type="molecule type" value="Genomic_DNA"/>
</dbReference>
<gene>
    <name evidence="2" type="ORF">F6R98_05525</name>
</gene>
<reference evidence="2 3" key="1">
    <citation type="submission" date="2019-09" db="EMBL/GenBank/DDBJ databases">
        <title>Ecophysiology of the spiral-shaped methanotroph Methylospira mobilis as revealed by the complete genome sequence.</title>
        <authorList>
            <person name="Oshkin I.Y."/>
            <person name="Dedysh S.N."/>
            <person name="Miroshnikov K."/>
            <person name="Danilova O.V."/>
            <person name="Hakobyan A."/>
            <person name="Liesack W."/>
        </authorList>
    </citation>
    <scope>NUCLEOTIDE SEQUENCE [LARGE SCALE GENOMIC DNA]</scope>
    <source>
        <strain evidence="2 3">Shm1</strain>
    </source>
</reference>
<evidence type="ECO:0000256" key="1">
    <source>
        <dbReference type="SAM" id="MobiDB-lite"/>
    </source>
</evidence>
<keyword evidence="3" id="KW-1185">Reference proteome</keyword>
<organism evidence="2 3">
    <name type="scientific">Candidatus Methylospira mobilis</name>
    <dbReference type="NCBI Taxonomy" id="1808979"/>
    <lineage>
        <taxon>Bacteria</taxon>
        <taxon>Pseudomonadati</taxon>
        <taxon>Pseudomonadota</taxon>
        <taxon>Gammaproteobacteria</taxon>
        <taxon>Methylococcales</taxon>
        <taxon>Methylococcaceae</taxon>
        <taxon>Candidatus Methylospira</taxon>
    </lineage>
</organism>
<dbReference type="OrthoDB" id="3078443at2"/>
<dbReference type="Proteomes" id="UP000325755">
    <property type="component" value="Chromosome"/>
</dbReference>
<name>A0A5Q0BJ33_9GAMM</name>
<dbReference type="InterPro" id="IPR037026">
    <property type="entry name" value="Vgr_OB-fold_dom_sf"/>
</dbReference>
<sequence>MHFPLLKGTEVLLSFVNGDPDQPVIMGAVPNSVNPNVVTNVNQKQSRIRTAGGNEITLHDEAGKQHMLFKTPSGNTSLCLGSVGFDPSTANYSYTSKARSGMPQQWQAPPPKAQWQGVQQMWQSGEMPTNLARQQQQQTTPEQDGTYNFTGPSADGVTMTTDGAINITSDVSSNAAAPEPNSTGITLTANDGDITLNANDQTAGNGNIVFNAQGTFIQNVKGSSWFQSEGPTGKLVNGFSTSTYLGAANSNYIGLSANSYVASANAYFLSTNIYSISSNTYLAAFNNYGFYVNKYGFRYDTAIVRIDKAGVRVDNTAEKIDMKDFKLEELGVHVNNGAATLRSANLNLFTSQADVRSAIATVRKENVSVDDGNIKVLRNILITV</sequence>
<protein>
    <recommendedName>
        <fullName evidence="4">Gp5/Type VI secretion system Vgr protein OB-fold domain-containing protein</fullName>
    </recommendedName>
</protein>